<dbReference type="FunFam" id="2.40.50.140:FF:000009">
    <property type="entry name" value="Elongation factor P"/>
    <property type="match status" value="1"/>
</dbReference>
<dbReference type="InterPro" id="IPR008991">
    <property type="entry name" value="Translation_prot_SH3-like_sf"/>
</dbReference>
<dbReference type="Gene3D" id="2.40.50.140">
    <property type="entry name" value="Nucleic acid-binding proteins"/>
    <property type="match status" value="2"/>
</dbReference>
<dbReference type="InterPro" id="IPR014722">
    <property type="entry name" value="Rib_uL2_dom2"/>
</dbReference>
<dbReference type="Proteomes" id="UP001210211">
    <property type="component" value="Unassembled WGS sequence"/>
</dbReference>
<feature type="domain" description="Translation elongation factor P/YeiP central" evidence="8">
    <location>
        <begin position="127"/>
        <end position="181"/>
    </location>
</feature>
<keyword evidence="4" id="KW-0963">Cytoplasm</keyword>
<dbReference type="SMART" id="SM01185">
    <property type="entry name" value="EFP"/>
    <property type="match status" value="1"/>
</dbReference>
<dbReference type="GO" id="GO:0003746">
    <property type="term" value="F:translation elongation factor activity"/>
    <property type="evidence" value="ECO:0007669"/>
    <property type="project" value="UniProtKB-KW"/>
</dbReference>
<dbReference type="InterPro" id="IPR011768">
    <property type="entry name" value="Transl_elongation_fac_P"/>
</dbReference>
<comment type="pathway">
    <text evidence="2">Protein biosynthesis; polypeptide chain elongation.</text>
</comment>
<keyword evidence="5" id="KW-0251">Elongation factor</keyword>
<dbReference type="InterPro" id="IPR020599">
    <property type="entry name" value="Transl_elong_fac_P/YeiP"/>
</dbReference>
<evidence type="ECO:0000256" key="1">
    <source>
        <dbReference type="ARBA" id="ARBA00004496"/>
    </source>
</evidence>
<evidence type="ECO:0000256" key="6">
    <source>
        <dbReference type="ARBA" id="ARBA00022917"/>
    </source>
</evidence>
<evidence type="ECO:0000256" key="3">
    <source>
        <dbReference type="ARBA" id="ARBA00009479"/>
    </source>
</evidence>
<dbReference type="Pfam" id="PF09285">
    <property type="entry name" value="Elong-fact-P_C"/>
    <property type="match status" value="1"/>
</dbReference>
<name>A0AAD6EY34_9POAL</name>
<evidence type="ECO:0000256" key="4">
    <source>
        <dbReference type="ARBA" id="ARBA00022490"/>
    </source>
</evidence>
<keyword evidence="6" id="KW-0648">Protein biosynthesis</keyword>
<accession>A0AAD6EY34</accession>
<keyword evidence="10" id="KW-1185">Reference proteome</keyword>
<dbReference type="GO" id="GO:0005829">
    <property type="term" value="C:cytosol"/>
    <property type="evidence" value="ECO:0007669"/>
    <property type="project" value="UniProtKB-ARBA"/>
</dbReference>
<comment type="subcellular location">
    <subcellularLocation>
        <location evidence="1">Cytoplasm</location>
    </subcellularLocation>
</comment>
<dbReference type="SUPFAM" id="SSF50249">
    <property type="entry name" value="Nucleic acid-binding proteins"/>
    <property type="match status" value="2"/>
</dbReference>
<organism evidence="9 10">
    <name type="scientific">Rhynchospora tenuis</name>
    <dbReference type="NCBI Taxonomy" id="198213"/>
    <lineage>
        <taxon>Eukaryota</taxon>
        <taxon>Viridiplantae</taxon>
        <taxon>Streptophyta</taxon>
        <taxon>Embryophyta</taxon>
        <taxon>Tracheophyta</taxon>
        <taxon>Spermatophyta</taxon>
        <taxon>Magnoliopsida</taxon>
        <taxon>Liliopsida</taxon>
        <taxon>Poales</taxon>
        <taxon>Cyperaceae</taxon>
        <taxon>Cyperoideae</taxon>
        <taxon>Rhynchosporeae</taxon>
        <taxon>Rhynchospora</taxon>
    </lineage>
</organism>
<proteinExistence type="inferred from homology"/>
<dbReference type="GO" id="GO:0043043">
    <property type="term" value="P:peptide biosynthetic process"/>
    <property type="evidence" value="ECO:0007669"/>
    <property type="project" value="InterPro"/>
</dbReference>
<evidence type="ECO:0000313" key="10">
    <source>
        <dbReference type="Proteomes" id="UP001210211"/>
    </source>
</evidence>
<evidence type="ECO:0000259" key="8">
    <source>
        <dbReference type="SMART" id="SM01185"/>
    </source>
</evidence>
<sequence length="245" mass="27298">MQSVRRQAIEALRRRLIRRSPPRSASSVHSFTTLTRQTTCGPHCHATFSAPWAATQSRGAKTLGSDVRLGNVILRKGRIYQVIKAQHSHQGRGGATIQVELRDVDTGNKTVERFRTDEAIEKVFVEDKTFTFLYKEGGSIMLMEPETFEQLEVSEELFGKAASYLKEDMAVTLQYYDGRPMSASVPTRVTCTVVEAQAHTKGQTVAPQYKRVVVDNGLTIMAPSFVEAGDHIVVNTMDDSYITRA</sequence>
<dbReference type="NCBIfam" id="NF001810">
    <property type="entry name" value="PRK00529.1"/>
    <property type="match status" value="1"/>
</dbReference>
<dbReference type="EMBL" id="JAMRDG010000001">
    <property type="protein sequence ID" value="KAJ3705477.1"/>
    <property type="molecule type" value="Genomic_DNA"/>
</dbReference>
<dbReference type="NCBIfam" id="TIGR00038">
    <property type="entry name" value="efp"/>
    <property type="match status" value="1"/>
</dbReference>
<dbReference type="FunFam" id="2.30.30.30:FF:000003">
    <property type="entry name" value="Elongation factor P"/>
    <property type="match status" value="1"/>
</dbReference>
<reference evidence="9 10" key="1">
    <citation type="journal article" date="2022" name="Cell">
        <title>Repeat-based holocentromeres influence genome architecture and karyotype evolution.</title>
        <authorList>
            <person name="Hofstatter P.G."/>
            <person name="Thangavel G."/>
            <person name="Lux T."/>
            <person name="Neumann P."/>
            <person name="Vondrak T."/>
            <person name="Novak P."/>
            <person name="Zhang M."/>
            <person name="Costa L."/>
            <person name="Castellani M."/>
            <person name="Scott A."/>
            <person name="Toegelov H."/>
            <person name="Fuchs J."/>
            <person name="Mata-Sucre Y."/>
            <person name="Dias Y."/>
            <person name="Vanzela A.L.L."/>
            <person name="Huettel B."/>
            <person name="Almeida C.C.S."/>
            <person name="Simkova H."/>
            <person name="Souza G."/>
            <person name="Pedrosa-Harand A."/>
            <person name="Macas J."/>
            <person name="Mayer K.F.X."/>
            <person name="Houben A."/>
            <person name="Marques A."/>
        </authorList>
    </citation>
    <scope>NUCLEOTIDE SEQUENCE [LARGE SCALE GENOMIC DNA]</scope>
    <source>
        <strain evidence="9">RhyTen1mFocal</strain>
    </source>
</reference>
<evidence type="ECO:0000313" key="9">
    <source>
        <dbReference type="EMBL" id="KAJ3705477.1"/>
    </source>
</evidence>
<dbReference type="FunFam" id="2.40.50.140:FF:000004">
    <property type="entry name" value="Elongation factor P"/>
    <property type="match status" value="1"/>
</dbReference>
<dbReference type="Pfam" id="PF01132">
    <property type="entry name" value="EFP"/>
    <property type="match status" value="1"/>
</dbReference>
<dbReference type="InterPro" id="IPR013185">
    <property type="entry name" value="Transl_elong_KOW-like"/>
</dbReference>
<dbReference type="PANTHER" id="PTHR30053:SF14">
    <property type="entry name" value="TRANSLATION ELONGATION FACTOR KOW-LIKE DOMAIN-CONTAINING PROTEIN"/>
    <property type="match status" value="1"/>
</dbReference>
<dbReference type="SUPFAM" id="SSF50104">
    <property type="entry name" value="Translation proteins SH3-like domain"/>
    <property type="match status" value="1"/>
</dbReference>
<dbReference type="AlphaFoldDB" id="A0AAD6EY34"/>
<dbReference type="Pfam" id="PF08207">
    <property type="entry name" value="EFP_N"/>
    <property type="match status" value="1"/>
</dbReference>
<dbReference type="InterPro" id="IPR001059">
    <property type="entry name" value="Transl_elong_P/YeiP_cen"/>
</dbReference>
<dbReference type="Gene3D" id="2.30.30.30">
    <property type="match status" value="1"/>
</dbReference>
<comment type="caution">
    <text evidence="9">The sequence shown here is derived from an EMBL/GenBank/DDBJ whole genome shotgun (WGS) entry which is preliminary data.</text>
</comment>
<protein>
    <recommendedName>
        <fullName evidence="11">Elongation factor P</fullName>
    </recommendedName>
</protein>
<evidence type="ECO:0000259" key="7">
    <source>
        <dbReference type="SMART" id="SM00841"/>
    </source>
</evidence>
<dbReference type="PANTHER" id="PTHR30053">
    <property type="entry name" value="ELONGATION FACTOR P"/>
    <property type="match status" value="1"/>
</dbReference>
<dbReference type="InterPro" id="IPR015365">
    <property type="entry name" value="Elong-fact-P_C"/>
</dbReference>
<evidence type="ECO:0000256" key="2">
    <source>
        <dbReference type="ARBA" id="ARBA00004815"/>
    </source>
</evidence>
<gene>
    <name evidence="9" type="ORF">LUZ61_009182</name>
</gene>
<dbReference type="CDD" id="cd04470">
    <property type="entry name" value="S1_EF-P_repeat_1"/>
    <property type="match status" value="1"/>
</dbReference>
<dbReference type="InterPro" id="IPR012340">
    <property type="entry name" value="NA-bd_OB-fold"/>
</dbReference>
<dbReference type="HAMAP" id="MF_00141">
    <property type="entry name" value="EF_P"/>
    <property type="match status" value="1"/>
</dbReference>
<feature type="domain" description="Elongation factor P C-terminal" evidence="7">
    <location>
        <begin position="189"/>
        <end position="244"/>
    </location>
</feature>
<evidence type="ECO:0008006" key="11">
    <source>
        <dbReference type="Google" id="ProtNLM"/>
    </source>
</evidence>
<evidence type="ECO:0000256" key="5">
    <source>
        <dbReference type="ARBA" id="ARBA00022768"/>
    </source>
</evidence>
<comment type="similarity">
    <text evidence="3">Belongs to the elongation factor P family.</text>
</comment>
<dbReference type="SMART" id="SM00841">
    <property type="entry name" value="Elong-fact-P_C"/>
    <property type="match status" value="1"/>
</dbReference>